<dbReference type="STRING" id="109895.A0A507EBI0"/>
<evidence type="ECO:0000256" key="3">
    <source>
        <dbReference type="SAM" id="MobiDB-lite"/>
    </source>
</evidence>
<dbReference type="EMBL" id="QEAQ01000013">
    <property type="protein sequence ID" value="TPX60665.1"/>
    <property type="molecule type" value="Genomic_DNA"/>
</dbReference>
<dbReference type="Gene3D" id="4.10.240.10">
    <property type="entry name" value="Zn(2)-C6 fungal-type DNA-binding domain"/>
    <property type="match status" value="1"/>
</dbReference>
<dbReference type="Proteomes" id="UP000318582">
    <property type="component" value="Unassembled WGS sequence"/>
</dbReference>
<gene>
    <name evidence="5" type="ORF">PhCBS80983_g01588</name>
</gene>
<organism evidence="5 6">
    <name type="scientific">Powellomyces hirtus</name>
    <dbReference type="NCBI Taxonomy" id="109895"/>
    <lineage>
        <taxon>Eukaryota</taxon>
        <taxon>Fungi</taxon>
        <taxon>Fungi incertae sedis</taxon>
        <taxon>Chytridiomycota</taxon>
        <taxon>Chytridiomycota incertae sedis</taxon>
        <taxon>Chytridiomycetes</taxon>
        <taxon>Spizellomycetales</taxon>
        <taxon>Powellomycetaceae</taxon>
        <taxon>Powellomyces</taxon>
    </lineage>
</organism>
<protein>
    <recommendedName>
        <fullName evidence="4">Zn(2)-C6 fungal-type domain-containing protein</fullName>
    </recommendedName>
</protein>
<name>A0A507EBI0_9FUNG</name>
<reference evidence="5 6" key="1">
    <citation type="journal article" date="2019" name="Sci. Rep.">
        <title>Comparative genomics of chytrid fungi reveal insights into the obligate biotrophic and pathogenic lifestyle of Synchytrium endobioticum.</title>
        <authorList>
            <person name="van de Vossenberg B.T.L.H."/>
            <person name="Warris S."/>
            <person name="Nguyen H.D.T."/>
            <person name="van Gent-Pelzer M.P.E."/>
            <person name="Joly D.L."/>
            <person name="van de Geest H.C."/>
            <person name="Bonants P.J.M."/>
            <person name="Smith D.S."/>
            <person name="Levesque C.A."/>
            <person name="van der Lee T.A.J."/>
        </authorList>
    </citation>
    <scope>NUCLEOTIDE SEQUENCE [LARGE SCALE GENOMIC DNA]</scope>
    <source>
        <strain evidence="5 6">CBS 809.83</strain>
    </source>
</reference>
<evidence type="ECO:0000256" key="1">
    <source>
        <dbReference type="ARBA" id="ARBA00022723"/>
    </source>
</evidence>
<dbReference type="GO" id="GO:0008270">
    <property type="term" value="F:zinc ion binding"/>
    <property type="evidence" value="ECO:0007669"/>
    <property type="project" value="InterPro"/>
</dbReference>
<comment type="caution">
    <text evidence="5">The sequence shown here is derived from an EMBL/GenBank/DDBJ whole genome shotgun (WGS) entry which is preliminary data.</text>
</comment>
<dbReference type="InterPro" id="IPR050335">
    <property type="entry name" value="ERT1_acuK_gluconeogen_tf"/>
</dbReference>
<dbReference type="PROSITE" id="PS00463">
    <property type="entry name" value="ZN2_CY6_FUNGAL_1"/>
    <property type="match status" value="1"/>
</dbReference>
<feature type="region of interest" description="Disordered" evidence="3">
    <location>
        <begin position="301"/>
        <end position="359"/>
    </location>
</feature>
<keyword evidence="2" id="KW-0539">Nucleus</keyword>
<evidence type="ECO:0000313" key="6">
    <source>
        <dbReference type="Proteomes" id="UP000318582"/>
    </source>
</evidence>
<evidence type="ECO:0000313" key="5">
    <source>
        <dbReference type="EMBL" id="TPX60665.1"/>
    </source>
</evidence>
<accession>A0A507EBI0</accession>
<sequence length="494" mass="52969">MHRAFYGLRPAFGIGRDYMGADGMSKAAVILGGMNGPTDDIVDPFLGDVQTVNPPFRVAAPLQPQQPLPQAKAFPCPPPPPLPRRSIDYHSLEYQAPLQPSPYRQPVHPHPPTPISTLLAFKKQVRNDAAHLIEPMTGPPAPALSFSTIAAPVAPLTPPQDNDMEMSLGDDFDLAQELDALENMSMNLMADAFEPAMGTWSTDTSSVQYRAEPDDSAAAIPMNLISTQLPRTIPGLSALHTPTHTHASPTPAVASAKSSTVHTPRTKSYVHKACVSCKTSHVACDVTRPCQRCVRSGKASSCIDSERKKRGRPTSSTAVVQKPSLSLSPEPATHPVKTASRPKKRSRHANSDPPALSAFTPAITAEIGAQLQRLQAGMNESDGFIVTDEMVQAVTALSTLLPTQDAAGQQQMNYNDQDVKVEPEDETQDSALEAATAATALLAGLRDFNPDIMMEFYESFSGFGEQSQCMFGDPTLLPPQIVTANDLMGGTTNM</sequence>
<proteinExistence type="predicted"/>
<evidence type="ECO:0000259" key="4">
    <source>
        <dbReference type="PROSITE" id="PS50048"/>
    </source>
</evidence>
<feature type="domain" description="Zn(2)-C6 fungal-type" evidence="4">
    <location>
        <begin position="273"/>
        <end position="302"/>
    </location>
</feature>
<dbReference type="PROSITE" id="PS50048">
    <property type="entry name" value="ZN2_CY6_FUNGAL_2"/>
    <property type="match status" value="1"/>
</dbReference>
<dbReference type="SUPFAM" id="SSF57701">
    <property type="entry name" value="Zn2/Cys6 DNA-binding domain"/>
    <property type="match status" value="1"/>
</dbReference>
<dbReference type="CDD" id="cd00067">
    <property type="entry name" value="GAL4"/>
    <property type="match status" value="1"/>
</dbReference>
<dbReference type="PANTHER" id="PTHR47659">
    <property type="entry name" value="ZN(II)2CYS6 TRANSCRIPTION FACTOR (EUROFUNG)-RELATED"/>
    <property type="match status" value="1"/>
</dbReference>
<feature type="compositionally biased region" description="Polar residues" evidence="3">
    <location>
        <begin position="313"/>
        <end position="327"/>
    </location>
</feature>
<dbReference type="Pfam" id="PF00172">
    <property type="entry name" value="Zn_clus"/>
    <property type="match status" value="1"/>
</dbReference>
<dbReference type="PANTHER" id="PTHR47659:SF4">
    <property type="entry name" value="ZN(II)2CYS6 TRANSCRIPTION FACTOR (EUROFUNG)"/>
    <property type="match status" value="1"/>
</dbReference>
<evidence type="ECO:0000256" key="2">
    <source>
        <dbReference type="ARBA" id="ARBA00023242"/>
    </source>
</evidence>
<dbReference type="AlphaFoldDB" id="A0A507EBI0"/>
<dbReference type="InterPro" id="IPR001138">
    <property type="entry name" value="Zn2Cys6_DnaBD"/>
</dbReference>
<dbReference type="InterPro" id="IPR036864">
    <property type="entry name" value="Zn2-C6_fun-type_DNA-bd_sf"/>
</dbReference>
<keyword evidence="6" id="KW-1185">Reference proteome</keyword>
<keyword evidence="1" id="KW-0479">Metal-binding</keyword>
<dbReference type="SMART" id="SM00066">
    <property type="entry name" value="GAL4"/>
    <property type="match status" value="1"/>
</dbReference>
<dbReference type="GO" id="GO:0000981">
    <property type="term" value="F:DNA-binding transcription factor activity, RNA polymerase II-specific"/>
    <property type="evidence" value="ECO:0007669"/>
    <property type="project" value="InterPro"/>
</dbReference>